<dbReference type="Pfam" id="PF12774">
    <property type="entry name" value="AAA_6"/>
    <property type="match status" value="3"/>
</dbReference>
<sequence length="771" mass="87043">MNLLAGGAPAGPAGTGKTETTKDLAKALAIQCVVFNCSEGLDYKMMGRFFSGLAQSGAWCCFDEFNRIDIEVLSVIAQQLITIRNAKAAKMQRYVSLANVFIQFTLKGSVYVRRARDQVGSDMRGLHNYEPRLRWPHRATRQPQGPIQTHLHDGPRLRTHRSMFASIETVRCSPALIAEVILYSEGFESSKVLANKMVQMYKLCSEQLSQQDHYDFGMRSGVHCSRAYLLLRVHVYPRRAVKSVLVMAGSLKRENPDKSEEVVLIRALRDSNLPKFLVDDAGLFKGILNDLFPGVTIPEQDYGVLLEAIIAVMVQEKLQPEECMITKVIQLHETMIVRHGVMLVGPTGGGKTTVLNVSGVLKSALEKLHADKVKGPYYRPVHTYIMNPKSVTLGELYGEVNLFTLEWKDGLLGIMVRLAVQQILPLRTVQCTTDDHQWVICDGPVDAVWIENMNTVLDDNKTLCLANSERIKLTPYIHMVFEVQDLSQASPATVSRCGMVYIDSEEIKVGQSPRIVYINSEVIKWLPYVQSWMARFRSDFPEELKKYILVLFEDYVEAGFHFIRRNCDFAINQGLKLSLTIPQPMVTHRHLQVDVSKAAMLCSLLESLILLATESNMDWKGDTGRIKTFLCQAFVFSYIWSLGGNITDTSREMFEVFVRGQFEEHHDARSAWHGGVTEGVGYIFSNRLPSTGELWNLYLNIANKHLDVWDKIIPTFAYNVNVPFFEMLVPTTDTVRFGYILERLMSVSKPVLLTGLTGIFTRPGYKPPSDM</sequence>
<name>A0A7R9IYY3_TIMCA</name>
<dbReference type="InterPro" id="IPR035699">
    <property type="entry name" value="AAA_6"/>
</dbReference>
<dbReference type="Pfam" id="PF17852">
    <property type="entry name" value="Dynein_AAA_lid"/>
    <property type="match status" value="1"/>
</dbReference>
<feature type="domain" description="Dynein heavy chain AAA 5 extension" evidence="2">
    <location>
        <begin position="551"/>
        <end position="710"/>
    </location>
</feature>
<accession>A0A7R9IYY3</accession>
<feature type="domain" description="Dynein heavy chain hydrolytic ATP-binding dynein motor region" evidence="1">
    <location>
        <begin position="162"/>
        <end position="220"/>
    </location>
</feature>
<dbReference type="AlphaFoldDB" id="A0A7R9IYY3"/>
<reference evidence="3" key="1">
    <citation type="submission" date="2020-11" db="EMBL/GenBank/DDBJ databases">
        <authorList>
            <person name="Tran Van P."/>
        </authorList>
    </citation>
    <scope>NUCLEOTIDE SEQUENCE</scope>
</reference>
<feature type="domain" description="Dynein heavy chain hydrolytic ATP-binding dynein motor region" evidence="1">
    <location>
        <begin position="2"/>
        <end position="112"/>
    </location>
</feature>
<gene>
    <name evidence="3" type="ORF">TCMB3V08_LOCUS2182</name>
</gene>
<dbReference type="PANTHER" id="PTHR22878:SF68">
    <property type="entry name" value="DYNEIN HEAVY CHAIN 6, AXONEMAL-LIKE"/>
    <property type="match status" value="1"/>
</dbReference>
<dbReference type="SUPFAM" id="SSF52540">
    <property type="entry name" value="P-loop containing nucleoside triphosphate hydrolases"/>
    <property type="match status" value="2"/>
</dbReference>
<protein>
    <submittedName>
        <fullName evidence="3">(California timema) hypothetical protein</fullName>
    </submittedName>
</protein>
<dbReference type="Gene3D" id="1.10.8.710">
    <property type="match status" value="1"/>
</dbReference>
<dbReference type="GO" id="GO:0030286">
    <property type="term" value="C:dynein complex"/>
    <property type="evidence" value="ECO:0007669"/>
    <property type="project" value="InterPro"/>
</dbReference>
<dbReference type="GO" id="GO:0051959">
    <property type="term" value="F:dynein light intermediate chain binding"/>
    <property type="evidence" value="ECO:0007669"/>
    <property type="project" value="InterPro"/>
</dbReference>
<dbReference type="Pfam" id="PF12775">
    <property type="entry name" value="AAA_7"/>
    <property type="match status" value="1"/>
</dbReference>
<feature type="domain" description="Dynein heavy chain hydrolytic ATP-binding dynein motor region" evidence="1">
    <location>
        <begin position="236"/>
        <end position="352"/>
    </location>
</feature>
<dbReference type="GO" id="GO:0045505">
    <property type="term" value="F:dynein intermediate chain binding"/>
    <property type="evidence" value="ECO:0007669"/>
    <property type="project" value="InterPro"/>
</dbReference>
<dbReference type="GO" id="GO:0007018">
    <property type="term" value="P:microtubule-based movement"/>
    <property type="evidence" value="ECO:0007669"/>
    <property type="project" value="InterPro"/>
</dbReference>
<dbReference type="Gene3D" id="3.40.50.300">
    <property type="entry name" value="P-loop containing nucleotide triphosphate hydrolases"/>
    <property type="match status" value="3"/>
</dbReference>
<dbReference type="EMBL" id="OE179668">
    <property type="protein sequence ID" value="CAD7569444.1"/>
    <property type="molecule type" value="Genomic_DNA"/>
</dbReference>
<dbReference type="PANTHER" id="PTHR22878">
    <property type="entry name" value="DYNEIN HEAVY CHAIN 6, AXONEMAL-LIKE-RELATED"/>
    <property type="match status" value="1"/>
</dbReference>
<evidence type="ECO:0000313" key="3">
    <source>
        <dbReference type="EMBL" id="CAD7569444.1"/>
    </source>
</evidence>
<dbReference type="InterPro" id="IPR043157">
    <property type="entry name" value="Dynein_AAA1S"/>
</dbReference>
<dbReference type="InterPro" id="IPR041466">
    <property type="entry name" value="Dynein_AAA5_ext"/>
</dbReference>
<proteinExistence type="predicted"/>
<evidence type="ECO:0000259" key="1">
    <source>
        <dbReference type="Pfam" id="PF12774"/>
    </source>
</evidence>
<dbReference type="InterPro" id="IPR027417">
    <property type="entry name" value="P-loop_NTPase"/>
</dbReference>
<dbReference type="InterPro" id="IPR026983">
    <property type="entry name" value="DHC"/>
</dbReference>
<organism evidence="3">
    <name type="scientific">Timema californicum</name>
    <name type="common">California timema</name>
    <name type="synonym">Walking stick</name>
    <dbReference type="NCBI Taxonomy" id="61474"/>
    <lineage>
        <taxon>Eukaryota</taxon>
        <taxon>Metazoa</taxon>
        <taxon>Ecdysozoa</taxon>
        <taxon>Arthropoda</taxon>
        <taxon>Hexapoda</taxon>
        <taxon>Insecta</taxon>
        <taxon>Pterygota</taxon>
        <taxon>Neoptera</taxon>
        <taxon>Polyneoptera</taxon>
        <taxon>Phasmatodea</taxon>
        <taxon>Timematodea</taxon>
        <taxon>Timematoidea</taxon>
        <taxon>Timematidae</taxon>
        <taxon>Timema</taxon>
    </lineage>
</organism>
<dbReference type="GO" id="GO:0005524">
    <property type="term" value="F:ATP binding"/>
    <property type="evidence" value="ECO:0007669"/>
    <property type="project" value="InterPro"/>
</dbReference>
<evidence type="ECO:0000259" key="2">
    <source>
        <dbReference type="Pfam" id="PF17852"/>
    </source>
</evidence>